<dbReference type="PANTHER" id="PTHR47870:SF4">
    <property type="entry name" value="CYTOCHROME C-TYPE BIOGENESIS PROTEIN CYCH"/>
    <property type="match status" value="1"/>
</dbReference>
<dbReference type="EMBL" id="AP024238">
    <property type="protein sequence ID" value="BCO25174.1"/>
    <property type="molecule type" value="Genomic_DNA"/>
</dbReference>
<dbReference type="PANTHER" id="PTHR47870">
    <property type="entry name" value="CYTOCHROME C-TYPE BIOGENESIS PROTEIN CCMH"/>
    <property type="match status" value="1"/>
</dbReference>
<evidence type="ECO:0000313" key="8">
    <source>
        <dbReference type="Proteomes" id="UP000824366"/>
    </source>
</evidence>
<dbReference type="InterPro" id="IPR011990">
    <property type="entry name" value="TPR-like_helical_dom_sf"/>
</dbReference>
<dbReference type="InterPro" id="IPR019734">
    <property type="entry name" value="TPR_rpt"/>
</dbReference>
<feature type="repeat" description="TPR" evidence="5">
    <location>
        <begin position="390"/>
        <end position="423"/>
    </location>
</feature>
<dbReference type="Gene3D" id="1.25.40.10">
    <property type="entry name" value="Tetratricopeptide repeat domain"/>
    <property type="match status" value="2"/>
</dbReference>
<comment type="subcellular location">
    <subcellularLocation>
        <location evidence="1">Cell envelope</location>
    </subcellularLocation>
</comment>
<gene>
    <name evidence="7" type="ORF">MIZ03_0034</name>
</gene>
<dbReference type="SUPFAM" id="SSF48452">
    <property type="entry name" value="TPR-like"/>
    <property type="match status" value="1"/>
</dbReference>
<keyword evidence="8" id="KW-1185">Reference proteome</keyword>
<protein>
    <recommendedName>
        <fullName evidence="6">Cytochrome c-type biogenesis protein H TPR domain-containing protein</fullName>
    </recommendedName>
</protein>
<dbReference type="RefSeq" id="WP_223906380.1">
    <property type="nucleotide sequence ID" value="NZ_AP024238.1"/>
</dbReference>
<dbReference type="PROSITE" id="PS50005">
    <property type="entry name" value="TPR"/>
    <property type="match status" value="2"/>
</dbReference>
<reference evidence="7 8" key="1">
    <citation type="journal article" date="2021" name="Microbiol. Spectr.">
        <title>A Single Bacterium Capable of Oxidation and Reduction of Iron at Circumneutral pH.</title>
        <authorList>
            <person name="Kato S."/>
            <person name="Ohkuma M."/>
        </authorList>
    </citation>
    <scope>NUCLEOTIDE SEQUENCE [LARGE SCALE GENOMIC DNA]</scope>
    <source>
        <strain evidence="7 8">MIZ03</strain>
    </source>
</reference>
<dbReference type="Pfam" id="PF23914">
    <property type="entry name" value="TPR_CcmH_CycH"/>
    <property type="match status" value="2"/>
</dbReference>
<organism evidence="7 8">
    <name type="scientific">Rhodoferax lithotrophicus</name>
    <dbReference type="NCBI Taxonomy" id="2798804"/>
    <lineage>
        <taxon>Bacteria</taxon>
        <taxon>Pseudomonadati</taxon>
        <taxon>Pseudomonadota</taxon>
        <taxon>Betaproteobacteria</taxon>
        <taxon>Burkholderiales</taxon>
        <taxon>Comamonadaceae</taxon>
        <taxon>Rhodoferax</taxon>
    </lineage>
</organism>
<dbReference type="InterPro" id="IPR051263">
    <property type="entry name" value="C-type_cytochrome_biogenesis"/>
</dbReference>
<accession>A0ABM7MG73</accession>
<evidence type="ECO:0000256" key="5">
    <source>
        <dbReference type="PROSITE-ProRule" id="PRU00339"/>
    </source>
</evidence>
<dbReference type="InterPro" id="IPR056413">
    <property type="entry name" value="TPR_CcmH_CycH"/>
</dbReference>
<keyword evidence="3" id="KW-0201">Cytochrome c-type biogenesis</keyword>
<feature type="domain" description="Cytochrome c-type biogenesis protein H TPR" evidence="6">
    <location>
        <begin position="294"/>
        <end position="426"/>
    </location>
</feature>
<dbReference type="InterPro" id="IPR017560">
    <property type="entry name" value="Cyt_c_biogenesis_CcmI"/>
</dbReference>
<feature type="domain" description="Cytochrome c-type biogenesis protein H TPR" evidence="6">
    <location>
        <begin position="130"/>
        <end position="260"/>
    </location>
</feature>
<evidence type="ECO:0000259" key="6">
    <source>
        <dbReference type="Pfam" id="PF23914"/>
    </source>
</evidence>
<evidence type="ECO:0000256" key="2">
    <source>
        <dbReference type="ARBA" id="ARBA00022737"/>
    </source>
</evidence>
<dbReference type="NCBIfam" id="TIGR03142">
    <property type="entry name" value="cytochro_ccmI"/>
    <property type="match status" value="1"/>
</dbReference>
<dbReference type="Proteomes" id="UP000824366">
    <property type="component" value="Chromosome"/>
</dbReference>
<keyword evidence="2" id="KW-0677">Repeat</keyword>
<keyword evidence="4 5" id="KW-0802">TPR repeat</keyword>
<feature type="repeat" description="TPR" evidence="5">
    <location>
        <begin position="154"/>
        <end position="187"/>
    </location>
</feature>
<name>A0ABM7MG73_9BURK</name>
<proteinExistence type="predicted"/>
<evidence type="ECO:0000256" key="3">
    <source>
        <dbReference type="ARBA" id="ARBA00022748"/>
    </source>
</evidence>
<evidence type="ECO:0000256" key="4">
    <source>
        <dbReference type="ARBA" id="ARBA00022803"/>
    </source>
</evidence>
<evidence type="ECO:0000313" key="7">
    <source>
        <dbReference type="EMBL" id="BCO25174.1"/>
    </source>
</evidence>
<dbReference type="SMART" id="SM00028">
    <property type="entry name" value="TPR"/>
    <property type="match status" value="4"/>
</dbReference>
<sequence>MNLFIGIATLLTLLVVAWLVFALIRKTPGNGVSTEKLNAAIHRDQLHALEQDLMRGAISQQDFETTRDELQLRLLDDTESFETSKNLNTPGFWSSKRTAGAIAFSLPVLAIGLYLQLGTPEAIDPMAQVAANDQQIKKMVDTLAAKLKANPNDPKGWVMLARSYKVMGRFDEAQQAYEKAGDMVKANPDLLVDYAELLAIQAGNKLEGRPQQMIAEALRMNPEHTMGLMMAGVAAYQAADFKMAVSHWEKLLNQMPPDSADAQQIQANIDDARAKGGLIANGTNKLPPVPEGAAAGMTPEKINQMVDRLAARLKDNPNDLPGWARLARAYKVQNRLNEAISAYEKTGKLLDTDPDLLTQYADTLATRDNTLQGKPSELIQKALRIAPKHPMALMMAGQAAYQAGQFAKAIDHWETALATLPADSPDVAPIKAEIEDAKLKMNTSKKP</sequence>
<evidence type="ECO:0000256" key="1">
    <source>
        <dbReference type="ARBA" id="ARBA00004196"/>
    </source>
</evidence>